<keyword evidence="3" id="KW-1185">Reference proteome</keyword>
<evidence type="ECO:0000256" key="1">
    <source>
        <dbReference type="SAM" id="MobiDB-lite"/>
    </source>
</evidence>
<accession>A0A1C0U3M4</accession>
<dbReference type="Proteomes" id="UP000093476">
    <property type="component" value="Unassembled WGS sequence"/>
</dbReference>
<dbReference type="AlphaFoldDB" id="A0A1C0U3M4"/>
<evidence type="ECO:0000313" key="2">
    <source>
        <dbReference type="EMBL" id="OCQ52486.1"/>
    </source>
</evidence>
<comment type="caution">
    <text evidence="2">The sequence shown here is derived from an EMBL/GenBank/DDBJ whole genome shotgun (WGS) entry which is preliminary data.</text>
</comment>
<dbReference type="PATRIC" id="fig|286156.4.peg.2521"/>
<protein>
    <recommendedName>
        <fullName evidence="4">Insecticial toxin</fullName>
    </recommendedName>
</protein>
<gene>
    <name evidence="2" type="ORF">Ppb6_02222</name>
</gene>
<evidence type="ECO:0008006" key="4">
    <source>
        <dbReference type="Google" id="ProtNLM"/>
    </source>
</evidence>
<sequence>MPRYANYQINPKQNTKNSHGKSSSSNFSSGYFSSSNNSLDDSLIRQQVKREFIWEGHMKEIEEASRLGNFAVSFRAAGGPTLRALGKGAAAKGHDILEKTIKPGSINKAYPKDEASNVIKKVQEAGIEGYVGHWDKKTGRLLGIYMSSGHGLSDEQVNGKIYPIDLNNLEASLSALKTKENWAALPFTGDYDMHDMISFTGQPHSVPSNSSEERKIIDRINRLVARSDPNRPFGDIEHNVIRHGAQVSYPAFAMDKEKEEIKKHGGIVKAVAEPGEFPVAIVSKGKWTIANNIDELNQFYNSIGAKMKVSWKPGAENPGFVSNPQRPGMARFSRKR</sequence>
<feature type="region of interest" description="Disordered" evidence="1">
    <location>
        <begin position="316"/>
        <end position="336"/>
    </location>
</feature>
<name>A0A1C0U3M4_9GAMM</name>
<dbReference type="EMBL" id="LOMY01000085">
    <property type="protein sequence ID" value="OCQ52486.1"/>
    <property type="molecule type" value="Genomic_DNA"/>
</dbReference>
<feature type="region of interest" description="Disordered" evidence="1">
    <location>
        <begin position="1"/>
        <end position="30"/>
    </location>
</feature>
<evidence type="ECO:0000313" key="3">
    <source>
        <dbReference type="Proteomes" id="UP000093476"/>
    </source>
</evidence>
<organism evidence="2 3">
    <name type="scientific">Photorhabdus australis subsp. thailandensis</name>
    <dbReference type="NCBI Taxonomy" id="2805096"/>
    <lineage>
        <taxon>Bacteria</taxon>
        <taxon>Pseudomonadati</taxon>
        <taxon>Pseudomonadota</taxon>
        <taxon>Gammaproteobacteria</taxon>
        <taxon>Enterobacterales</taxon>
        <taxon>Morganellaceae</taxon>
        <taxon>Photorhabdus</taxon>
    </lineage>
</organism>
<feature type="compositionally biased region" description="Low complexity" evidence="1">
    <location>
        <begin position="16"/>
        <end position="30"/>
    </location>
</feature>
<reference evidence="2 3" key="1">
    <citation type="submission" date="2015-12" db="EMBL/GenBank/DDBJ databases">
        <title>Genome comparisons provide insights into the role of secondary metabolites in the pathogenic phase of the Photorhabdus life cycle.</title>
        <authorList>
            <person name="Tobias N.J."/>
            <person name="Mishra B."/>
            <person name="Gupta D.K."/>
            <person name="Thines M."/>
            <person name="Stinear T.P."/>
            <person name="Bode H.B."/>
        </authorList>
    </citation>
    <scope>NUCLEOTIDE SEQUENCE [LARGE SCALE GENOMIC DNA]</scope>
    <source>
        <strain evidence="2 3">PB68.1</strain>
    </source>
</reference>
<proteinExistence type="predicted"/>